<evidence type="ECO:0000313" key="2">
    <source>
        <dbReference type="Proteomes" id="UP000800094"/>
    </source>
</evidence>
<reference evidence="1" key="1">
    <citation type="journal article" date="2020" name="Stud. Mycol.">
        <title>101 Dothideomycetes genomes: a test case for predicting lifestyles and emergence of pathogens.</title>
        <authorList>
            <person name="Haridas S."/>
            <person name="Albert R."/>
            <person name="Binder M."/>
            <person name="Bloem J."/>
            <person name="Labutti K."/>
            <person name="Salamov A."/>
            <person name="Andreopoulos B."/>
            <person name="Baker S."/>
            <person name="Barry K."/>
            <person name="Bills G."/>
            <person name="Bluhm B."/>
            <person name="Cannon C."/>
            <person name="Castanera R."/>
            <person name="Culley D."/>
            <person name="Daum C."/>
            <person name="Ezra D."/>
            <person name="Gonzalez J."/>
            <person name="Henrissat B."/>
            <person name="Kuo A."/>
            <person name="Liang C."/>
            <person name="Lipzen A."/>
            <person name="Lutzoni F."/>
            <person name="Magnuson J."/>
            <person name="Mondo S."/>
            <person name="Nolan M."/>
            <person name="Ohm R."/>
            <person name="Pangilinan J."/>
            <person name="Park H.-J."/>
            <person name="Ramirez L."/>
            <person name="Alfaro M."/>
            <person name="Sun H."/>
            <person name="Tritt A."/>
            <person name="Yoshinaga Y."/>
            <person name="Zwiers L.-H."/>
            <person name="Turgeon B."/>
            <person name="Goodwin S."/>
            <person name="Spatafora J."/>
            <person name="Crous P."/>
            <person name="Grigoriev I."/>
        </authorList>
    </citation>
    <scope>NUCLEOTIDE SEQUENCE</scope>
    <source>
        <strain evidence="1">CBS 122368</strain>
    </source>
</reference>
<evidence type="ECO:0000313" key="1">
    <source>
        <dbReference type="EMBL" id="KAF2244941.1"/>
    </source>
</evidence>
<dbReference type="EMBL" id="ML987202">
    <property type="protein sequence ID" value="KAF2244941.1"/>
    <property type="molecule type" value="Genomic_DNA"/>
</dbReference>
<keyword evidence="2" id="KW-1185">Reference proteome</keyword>
<dbReference type="RefSeq" id="XP_033679945.1">
    <property type="nucleotide sequence ID" value="XM_033827117.1"/>
</dbReference>
<accession>A0A6A6I3N7</accession>
<organism evidence="1 2">
    <name type="scientific">Trematosphaeria pertusa</name>
    <dbReference type="NCBI Taxonomy" id="390896"/>
    <lineage>
        <taxon>Eukaryota</taxon>
        <taxon>Fungi</taxon>
        <taxon>Dikarya</taxon>
        <taxon>Ascomycota</taxon>
        <taxon>Pezizomycotina</taxon>
        <taxon>Dothideomycetes</taxon>
        <taxon>Pleosporomycetidae</taxon>
        <taxon>Pleosporales</taxon>
        <taxon>Massarineae</taxon>
        <taxon>Trematosphaeriaceae</taxon>
        <taxon>Trematosphaeria</taxon>
    </lineage>
</organism>
<protein>
    <submittedName>
        <fullName evidence="1">Uncharacterized protein</fullName>
    </submittedName>
</protein>
<dbReference type="Proteomes" id="UP000800094">
    <property type="component" value="Unassembled WGS sequence"/>
</dbReference>
<dbReference type="GeneID" id="54580447"/>
<name>A0A6A6I3N7_9PLEO</name>
<sequence>MAAGGREGMEAFLSRGLCSTLPDTRSPAAAGLLGGFKRFLRGGYVLGWIERTVEGYYGVRLSGCSKKDAAESAACACGSREGGRERLGTLRGAFRRFSRTLETKPSMRTYMLTCAVLGQHTATAEEAISSHNSFYGAFDGGFPHGWKMLWNLGLGNSMEICVGGGEKTGIQETSVVWYAGPGLFSPD</sequence>
<gene>
    <name evidence="1" type="ORF">BU26DRAFT_508890</name>
</gene>
<proteinExistence type="predicted"/>
<dbReference type="AlphaFoldDB" id="A0A6A6I3N7"/>